<comment type="caution">
    <text evidence="1">The sequence shown here is derived from an EMBL/GenBank/DDBJ whole genome shotgun (WGS) entry which is preliminary data.</text>
</comment>
<accession>A0A9X2AHS4</accession>
<dbReference type="RefSeq" id="WP_241936143.1">
    <property type="nucleotide sequence ID" value="NZ_JALBGC010000003.1"/>
</dbReference>
<dbReference type="Proteomes" id="UP001139193">
    <property type="component" value="Unassembled WGS sequence"/>
</dbReference>
<sequence length="140" mass="15555">MQHSVASFSKTIGRRLRQAAQAGANIQGQQMIALADGRKLWATRVPRREWPDLQPGHKLLLVRSSRKHLPDHTGIEMATVLGNHAGVESLALAWGWRPDGEADDRPATVLYYHDMATILRYELRDTGCPDVVATILPTPN</sequence>
<keyword evidence="2" id="KW-1185">Reference proteome</keyword>
<dbReference type="EMBL" id="JALBGC010000003">
    <property type="protein sequence ID" value="MCI1187870.1"/>
    <property type="molecule type" value="Genomic_DNA"/>
</dbReference>
<evidence type="ECO:0000313" key="2">
    <source>
        <dbReference type="Proteomes" id="UP001139193"/>
    </source>
</evidence>
<evidence type="ECO:0000313" key="1">
    <source>
        <dbReference type="EMBL" id="MCI1187870.1"/>
    </source>
</evidence>
<reference evidence="1" key="1">
    <citation type="submission" date="2022-03" db="EMBL/GenBank/DDBJ databases">
        <title>Bacterial whole genome sequence for Hymenobacter sp. DH14.</title>
        <authorList>
            <person name="Le V."/>
        </authorList>
    </citation>
    <scope>NUCLEOTIDE SEQUENCE</scope>
    <source>
        <strain evidence="1">DH14</strain>
    </source>
</reference>
<name>A0A9X2AHS4_9BACT</name>
<gene>
    <name evidence="1" type="ORF">MON38_10600</name>
</gene>
<protein>
    <submittedName>
        <fullName evidence="1">Uncharacterized protein</fullName>
    </submittedName>
</protein>
<dbReference type="AlphaFoldDB" id="A0A9X2AHS4"/>
<organism evidence="1 2">
    <name type="scientific">Hymenobacter cyanobacteriorum</name>
    <dbReference type="NCBI Taxonomy" id="2926463"/>
    <lineage>
        <taxon>Bacteria</taxon>
        <taxon>Pseudomonadati</taxon>
        <taxon>Bacteroidota</taxon>
        <taxon>Cytophagia</taxon>
        <taxon>Cytophagales</taxon>
        <taxon>Hymenobacteraceae</taxon>
        <taxon>Hymenobacter</taxon>
    </lineage>
</organism>
<proteinExistence type="predicted"/>